<feature type="compositionally biased region" description="Polar residues" evidence="1">
    <location>
        <begin position="508"/>
        <end position="526"/>
    </location>
</feature>
<accession>G0S4G8</accession>
<dbReference type="AlphaFoldDB" id="G0S4G8"/>
<evidence type="ECO:0000259" key="2">
    <source>
        <dbReference type="PROSITE" id="PS50206"/>
    </source>
</evidence>
<name>G0S4G8_CHATD</name>
<evidence type="ECO:0000313" key="3">
    <source>
        <dbReference type="EMBL" id="EGS20446.1"/>
    </source>
</evidence>
<dbReference type="KEGG" id="cthr:CTHT_0022760"/>
<dbReference type="Pfam" id="PF00581">
    <property type="entry name" value="Rhodanese"/>
    <property type="match status" value="1"/>
</dbReference>
<dbReference type="Proteomes" id="UP000008066">
    <property type="component" value="Unassembled WGS sequence"/>
</dbReference>
<protein>
    <recommendedName>
        <fullName evidence="2">Rhodanese domain-containing protein</fullName>
    </recommendedName>
</protein>
<feature type="compositionally biased region" description="Basic and acidic residues" evidence="1">
    <location>
        <begin position="977"/>
        <end position="988"/>
    </location>
</feature>
<organism evidence="4">
    <name type="scientific">Chaetomium thermophilum (strain DSM 1495 / CBS 144.50 / IMI 039719)</name>
    <name type="common">Thermochaetoides thermophila</name>
    <dbReference type="NCBI Taxonomy" id="759272"/>
    <lineage>
        <taxon>Eukaryota</taxon>
        <taxon>Fungi</taxon>
        <taxon>Dikarya</taxon>
        <taxon>Ascomycota</taxon>
        <taxon>Pezizomycotina</taxon>
        <taxon>Sordariomycetes</taxon>
        <taxon>Sordariomycetidae</taxon>
        <taxon>Sordariales</taxon>
        <taxon>Chaetomiaceae</taxon>
        <taxon>Thermochaetoides</taxon>
    </lineage>
</organism>
<dbReference type="HOGENOM" id="CLU_012330_0_0_1"/>
<dbReference type="GeneID" id="18256314"/>
<dbReference type="EMBL" id="GL988041">
    <property type="protein sequence ID" value="EGS20446.1"/>
    <property type="molecule type" value="Genomic_DNA"/>
</dbReference>
<dbReference type="SUPFAM" id="SSF52821">
    <property type="entry name" value="Rhodanese/Cell cycle control phosphatase"/>
    <property type="match status" value="1"/>
</dbReference>
<dbReference type="Gene3D" id="3.40.250.10">
    <property type="entry name" value="Rhodanese-like domain"/>
    <property type="match status" value="1"/>
</dbReference>
<feature type="domain" description="Rhodanese" evidence="2">
    <location>
        <begin position="694"/>
        <end position="808"/>
    </location>
</feature>
<dbReference type="STRING" id="759272.G0S4G8"/>
<dbReference type="PROSITE" id="PS50206">
    <property type="entry name" value="RHODANESE_3"/>
    <property type="match status" value="1"/>
</dbReference>
<feature type="compositionally biased region" description="Polar residues" evidence="1">
    <location>
        <begin position="484"/>
        <end position="501"/>
    </location>
</feature>
<dbReference type="RefSeq" id="XP_006692742.1">
    <property type="nucleotide sequence ID" value="XM_006692679.1"/>
</dbReference>
<gene>
    <name evidence="3" type="ORF">CTHT_0022760</name>
</gene>
<proteinExistence type="predicted"/>
<dbReference type="InterPro" id="IPR001763">
    <property type="entry name" value="Rhodanese-like_dom"/>
</dbReference>
<dbReference type="OMA" id="GPRMILP"/>
<feature type="region of interest" description="Disordered" evidence="1">
    <location>
        <begin position="458"/>
        <end position="553"/>
    </location>
</feature>
<dbReference type="eggNOG" id="ENOG502T0JZ">
    <property type="taxonomic scope" value="Eukaryota"/>
</dbReference>
<keyword evidence="4" id="KW-1185">Reference proteome</keyword>
<evidence type="ECO:0000256" key="1">
    <source>
        <dbReference type="SAM" id="MobiDB-lite"/>
    </source>
</evidence>
<evidence type="ECO:0000313" key="4">
    <source>
        <dbReference type="Proteomes" id="UP000008066"/>
    </source>
</evidence>
<feature type="region of interest" description="Disordered" evidence="1">
    <location>
        <begin position="958"/>
        <end position="1027"/>
    </location>
</feature>
<feature type="compositionally biased region" description="Pro residues" evidence="1">
    <location>
        <begin position="919"/>
        <end position="928"/>
    </location>
</feature>
<sequence>MEDTPPFIPIRTRQPARYGASMSSADSAVCSLDDGIYSVSIPDISAHALQYGSASESSYPAATHDISRVNYHVKHIDAFARALEDSVARAFPNQDRADQRYSRVYALLLHWESDDLWVLPELEDLEKCFREHYCFKTEIFSIPSENSHLELMLKVGDMVKQYESEETLFIVYYGGHARIDESRHSTWCANRRIDSPSLQWSAIQTLLERSISDVLILLDCCAGAASATYATGQSITETICASSWDAIAPNPGSYSFTNCLIEVLEEWRGRTFSAAMLHAEILARLKHPRPILINGKHFEARATPVHFMLTSNHKAPSIEICKLLPRRQPPPSSACDLTLRHRSAAPRPAPGTQPLANYPLIDGRLPCSLEPNEDEPHVLISLALEDDQRLDLQAWEEWLAKVPTLAKYVKVQGVFKSHSTLLLFSLPVMVWDFLPDDPACSFIAFIRSNNLLHDRKSGDERLKQSVPVSVDTPASSPVCKDQKSSSSPVTSQPVDDSNVATTDAAASANPNKLQAAQPLSSTQPTNPELPVPVSRPDDRSQLPTLKVSDAPTPARSITRVLSLRDVPSTTPTSLLERPQTLTRSLSAAATVSTGATHREDASSTPVIDNHLTYEEPVPFFENAEENLLPAYVTSRLENYYQDDPNPSIAILQDLAANLRVGLLDVQIASQRIEPSDGPKMILPGQLNALLEIYPTKGILLVDLRSPSEFERSHIHDAINLRAPVSFVESTSLEMIEDTFMDDQSRRSFSKWRHYKCLVFYDRAIEFDWECPVAAALYSKLQSKGWFGQCFILKGHFREFSSSFDKHISGTKMTSAGKEYLDSLRQLSSPTYEEEDRRDSLYEQWLDDFTQQRVPTVELVPAKKQERLNTVEQHQKELEAEFESRFPALYRKAQAMRSIWSSTTYEQRQQLDNDDEEPASPLPSPPPGYLEPFRPVRWTPPPPPSSLLLLHQAHQESVSYASSKPGIVTSSGGSGDYSYEHDDYDKINPKSEGLTADQPTYGIGLGVTTSGGPEAVTAQEGMGKETSKIPQLLGRLKSSVE</sequence>
<dbReference type="InterPro" id="IPR036873">
    <property type="entry name" value="Rhodanese-like_dom_sf"/>
</dbReference>
<feature type="region of interest" description="Disordered" evidence="1">
    <location>
        <begin position="902"/>
        <end position="937"/>
    </location>
</feature>
<reference evidence="3 4" key="1">
    <citation type="journal article" date="2011" name="Cell">
        <title>Insight into structure and assembly of the nuclear pore complex by utilizing the genome of a eukaryotic thermophile.</title>
        <authorList>
            <person name="Amlacher S."/>
            <person name="Sarges P."/>
            <person name="Flemming D."/>
            <person name="van Noort V."/>
            <person name="Kunze R."/>
            <person name="Devos D.P."/>
            <person name="Arumugam M."/>
            <person name="Bork P."/>
            <person name="Hurt E."/>
        </authorList>
    </citation>
    <scope>NUCLEOTIDE SEQUENCE [LARGE SCALE GENOMIC DNA]</scope>
    <source>
        <strain evidence="4">DSM 1495 / CBS 144.50 / IMI 039719</strain>
    </source>
</reference>
<dbReference type="OrthoDB" id="4760831at2759"/>